<evidence type="ECO:0000256" key="1">
    <source>
        <dbReference type="SAM" id="MobiDB-lite"/>
    </source>
</evidence>
<comment type="caution">
    <text evidence="2">The sequence shown here is derived from an EMBL/GenBank/DDBJ whole genome shotgun (WGS) entry which is preliminary data.</text>
</comment>
<dbReference type="PANTHER" id="PTHR38767">
    <property type="entry name" value="DNA POLYMERASE III SUBUNIT CHI"/>
    <property type="match status" value="1"/>
</dbReference>
<dbReference type="InterPro" id="IPR007459">
    <property type="entry name" value="DNA_pol3_chi"/>
</dbReference>
<dbReference type="GO" id="GO:0032298">
    <property type="term" value="P:positive regulation of DNA-templated DNA replication initiation"/>
    <property type="evidence" value="ECO:0007669"/>
    <property type="project" value="TreeGrafter"/>
</dbReference>
<organism evidence="2 3">
    <name type="scientific">Ancylobacter defluvii</name>
    <dbReference type="NCBI Taxonomy" id="1282440"/>
    <lineage>
        <taxon>Bacteria</taxon>
        <taxon>Pseudomonadati</taxon>
        <taxon>Pseudomonadota</taxon>
        <taxon>Alphaproteobacteria</taxon>
        <taxon>Hyphomicrobiales</taxon>
        <taxon>Xanthobacteraceae</taxon>
        <taxon>Ancylobacter</taxon>
    </lineage>
</organism>
<dbReference type="PANTHER" id="PTHR38767:SF1">
    <property type="entry name" value="DNA POLYMERASE III SUBUNIT CHI"/>
    <property type="match status" value="1"/>
</dbReference>
<protein>
    <submittedName>
        <fullName evidence="2">DNA polymerase III subunit chi</fullName>
    </submittedName>
</protein>
<dbReference type="EMBL" id="BSFM01000021">
    <property type="protein sequence ID" value="GLK86413.1"/>
    <property type="molecule type" value="Genomic_DNA"/>
</dbReference>
<dbReference type="GO" id="GO:0003887">
    <property type="term" value="F:DNA-directed DNA polymerase activity"/>
    <property type="evidence" value="ECO:0007669"/>
    <property type="project" value="InterPro"/>
</dbReference>
<evidence type="ECO:0000313" key="2">
    <source>
        <dbReference type="EMBL" id="GLK86413.1"/>
    </source>
</evidence>
<accession>A0A9W6ND17</accession>
<feature type="region of interest" description="Disordered" evidence="1">
    <location>
        <begin position="59"/>
        <end position="81"/>
    </location>
</feature>
<dbReference type="InterPro" id="IPR036768">
    <property type="entry name" value="PolIII_chi_sf"/>
</dbReference>
<dbReference type="AlphaFoldDB" id="A0A9W6ND17"/>
<gene>
    <name evidence="2" type="ORF">GCM10017653_44830</name>
</gene>
<dbReference type="RefSeq" id="WP_213363481.1">
    <property type="nucleotide sequence ID" value="NZ_BSFM01000021.1"/>
</dbReference>
<evidence type="ECO:0000313" key="3">
    <source>
        <dbReference type="Proteomes" id="UP001143330"/>
    </source>
</evidence>
<dbReference type="GO" id="GO:0003677">
    <property type="term" value="F:DNA binding"/>
    <property type="evidence" value="ECO:0007669"/>
    <property type="project" value="InterPro"/>
</dbReference>
<dbReference type="Gene3D" id="3.40.50.10110">
    <property type="entry name" value="DNA polymerase III subunit chi"/>
    <property type="match status" value="1"/>
</dbReference>
<dbReference type="SUPFAM" id="SSF102400">
    <property type="entry name" value="DNA polymerase III chi subunit"/>
    <property type="match status" value="1"/>
</dbReference>
<dbReference type="Proteomes" id="UP001143330">
    <property type="component" value="Unassembled WGS sequence"/>
</dbReference>
<reference evidence="2" key="2">
    <citation type="submission" date="2023-01" db="EMBL/GenBank/DDBJ databases">
        <authorList>
            <person name="Sun Q."/>
            <person name="Evtushenko L."/>
        </authorList>
    </citation>
    <scope>NUCLEOTIDE SEQUENCE</scope>
    <source>
        <strain evidence="2">VKM B-2789</strain>
    </source>
</reference>
<keyword evidence="3" id="KW-1185">Reference proteome</keyword>
<proteinExistence type="predicted"/>
<sequence>MTEVFFYHLKERPLEAALPQLLEKCIERGWRCIVQASSPERVDALDQHLWTYAEASFLPHGTDRQPEPQRQPVLLTEGAGNPNGAQVRFLVEDATLDDASPYVRVIHMFDDSDPARIERARHGWRAARAAGHEVAYWQQDSQGRWTRK</sequence>
<dbReference type="GO" id="GO:0006260">
    <property type="term" value="P:DNA replication"/>
    <property type="evidence" value="ECO:0007669"/>
    <property type="project" value="InterPro"/>
</dbReference>
<dbReference type="NCBIfam" id="NF004347">
    <property type="entry name" value="PRK05728.1-4"/>
    <property type="match status" value="1"/>
</dbReference>
<reference evidence="2" key="1">
    <citation type="journal article" date="2014" name="Int. J. Syst. Evol. Microbiol.">
        <title>Complete genome sequence of Corynebacterium casei LMG S-19264T (=DSM 44701T), isolated from a smear-ripened cheese.</title>
        <authorList>
            <consortium name="US DOE Joint Genome Institute (JGI-PGF)"/>
            <person name="Walter F."/>
            <person name="Albersmeier A."/>
            <person name="Kalinowski J."/>
            <person name="Ruckert C."/>
        </authorList>
    </citation>
    <scope>NUCLEOTIDE SEQUENCE</scope>
    <source>
        <strain evidence="2">VKM B-2789</strain>
    </source>
</reference>
<dbReference type="Pfam" id="PF04364">
    <property type="entry name" value="DNA_pol3_chi"/>
    <property type="match status" value="1"/>
</dbReference>
<name>A0A9W6ND17_9HYPH</name>